<feature type="domain" description="Imelysin-like" evidence="4">
    <location>
        <begin position="26"/>
        <end position="297"/>
    </location>
</feature>
<evidence type="ECO:0000256" key="3">
    <source>
        <dbReference type="SAM" id="SignalP"/>
    </source>
</evidence>
<accession>A0A2R8AUK4</accession>
<proteinExistence type="predicted"/>
<organism evidence="5 6">
    <name type="scientific">Pseudoprimorskyibacter insulae</name>
    <dbReference type="NCBI Taxonomy" id="1695997"/>
    <lineage>
        <taxon>Bacteria</taxon>
        <taxon>Pseudomonadati</taxon>
        <taxon>Pseudomonadota</taxon>
        <taxon>Alphaproteobacteria</taxon>
        <taxon>Rhodobacterales</taxon>
        <taxon>Paracoccaceae</taxon>
        <taxon>Pseudoprimorskyibacter</taxon>
    </lineage>
</organism>
<dbReference type="Gene3D" id="1.20.1420.20">
    <property type="entry name" value="M75 peptidase, HXXE motif"/>
    <property type="match status" value="1"/>
</dbReference>
<feature type="chain" id="PRO_5015316024" description="Imelysin-like domain-containing protein" evidence="3">
    <location>
        <begin position="17"/>
        <end position="322"/>
    </location>
</feature>
<name>A0A2R8AUK4_9RHOB</name>
<dbReference type="EMBL" id="OMOJ01000002">
    <property type="protein sequence ID" value="SPF79587.1"/>
    <property type="molecule type" value="Genomic_DNA"/>
</dbReference>
<gene>
    <name evidence="5" type="ORF">PRI8871_01384</name>
</gene>
<dbReference type="RefSeq" id="WP_108885445.1">
    <property type="nucleotide sequence ID" value="NZ_OMOJ01000002.1"/>
</dbReference>
<sequence length="322" mass="34387">MLRALLLCLLPATAFAGVDEVIDQHILPGYDRFAAETNALADAAASTCDMAALAPAYGAAFDAWMGISHIQFGPIEEDGRVVAIAFWPDPKNRVGKALSRLIADADPIIDTAEGFAEVSAAAHGLFALERLLFDPQDNPDYACALTRAAARALADSADEMVAEWPAFADQMRTAGAPGNMRFLSNQEVLGAIYTSLMTGLEFTKDQRLGRPLGTFDRPRPTMAEARRSGRSLRNVVLSLEATRDLAFALSAQPAPDTALAYDQALEMANALEDPTFEGVADVSGRFRVEVLQHQVQTVVSVISDEIGLPMGLSAGFNALDGD</sequence>
<feature type="signal peptide" evidence="3">
    <location>
        <begin position="1"/>
        <end position="16"/>
    </location>
</feature>
<dbReference type="InterPro" id="IPR018976">
    <property type="entry name" value="Imelysin-like"/>
</dbReference>
<evidence type="ECO:0000313" key="6">
    <source>
        <dbReference type="Proteomes" id="UP000244904"/>
    </source>
</evidence>
<dbReference type="OrthoDB" id="5729110at2"/>
<dbReference type="GO" id="GO:0030313">
    <property type="term" value="C:cell envelope"/>
    <property type="evidence" value="ECO:0007669"/>
    <property type="project" value="UniProtKB-SubCell"/>
</dbReference>
<evidence type="ECO:0000256" key="1">
    <source>
        <dbReference type="ARBA" id="ARBA00004196"/>
    </source>
</evidence>
<dbReference type="CDD" id="cd14659">
    <property type="entry name" value="Imelysin-like_IPPA"/>
    <property type="match status" value="1"/>
</dbReference>
<dbReference type="Pfam" id="PF09375">
    <property type="entry name" value="Peptidase_M75"/>
    <property type="match status" value="1"/>
</dbReference>
<reference evidence="6" key="1">
    <citation type="submission" date="2018-03" db="EMBL/GenBank/DDBJ databases">
        <authorList>
            <person name="Rodrigo-Torres L."/>
            <person name="Arahal R. D."/>
            <person name="Lucena T."/>
        </authorList>
    </citation>
    <scope>NUCLEOTIDE SEQUENCE [LARGE SCALE GENOMIC DNA]</scope>
    <source>
        <strain evidence="6">CECT 8871</strain>
    </source>
</reference>
<keyword evidence="2 3" id="KW-0732">Signal</keyword>
<evidence type="ECO:0000256" key="2">
    <source>
        <dbReference type="ARBA" id="ARBA00022729"/>
    </source>
</evidence>
<protein>
    <recommendedName>
        <fullName evidence="4">Imelysin-like domain-containing protein</fullName>
    </recommendedName>
</protein>
<dbReference type="Proteomes" id="UP000244904">
    <property type="component" value="Unassembled WGS sequence"/>
</dbReference>
<comment type="subcellular location">
    <subcellularLocation>
        <location evidence="1">Cell envelope</location>
    </subcellularLocation>
</comment>
<dbReference type="InterPro" id="IPR034984">
    <property type="entry name" value="Imelysin-like_IPPA"/>
</dbReference>
<evidence type="ECO:0000259" key="4">
    <source>
        <dbReference type="Pfam" id="PF09375"/>
    </source>
</evidence>
<dbReference type="InterPro" id="IPR038352">
    <property type="entry name" value="Imelysin_sf"/>
</dbReference>
<evidence type="ECO:0000313" key="5">
    <source>
        <dbReference type="EMBL" id="SPF79587.1"/>
    </source>
</evidence>
<dbReference type="AlphaFoldDB" id="A0A2R8AUK4"/>
<keyword evidence="6" id="KW-1185">Reference proteome</keyword>